<dbReference type="GO" id="GO:0070513">
    <property type="term" value="F:death domain binding"/>
    <property type="evidence" value="ECO:0007669"/>
    <property type="project" value="InterPro"/>
</dbReference>
<sequence>MEVPRRALPNIARPQKLHRMTVTLDITARFPGKDHNSTLQRPDMDRTYRKAIEAAWPRLVRDLVLKPTFLQRLRTHGVFSQEVLNIIQNEPTPVLQKSLMLKLLMNRDSRQFHQFCQVLSDSGYHSLARALEDPQTDQREQAEALKEEVTSLQQQNRLLARRVRQLEVDQQRTNKKLAEITAELRSKDSRYATQSSADEDLLKKRNRTLRELLEMEEQYRRRMTKQRDGRGQKLL</sequence>
<dbReference type="CDD" id="cd01671">
    <property type="entry name" value="CARD"/>
    <property type="match status" value="1"/>
</dbReference>
<evidence type="ECO:0000313" key="3">
    <source>
        <dbReference type="Proteomes" id="UP000515135"/>
    </source>
</evidence>
<keyword evidence="3" id="KW-1185">Reference proteome</keyword>
<dbReference type="PANTHER" id="PTHR15034">
    <property type="entry name" value="DEATH DOMAIN-CONTAINING PROTEIN CRADD"/>
    <property type="match status" value="1"/>
</dbReference>
<dbReference type="InterPro" id="IPR011029">
    <property type="entry name" value="DEATH-like_dom_sf"/>
</dbReference>
<dbReference type="Gene3D" id="1.10.533.10">
    <property type="entry name" value="Death Domain, Fas"/>
    <property type="match status" value="1"/>
</dbReference>
<evidence type="ECO:0000256" key="1">
    <source>
        <dbReference type="SAM" id="Coils"/>
    </source>
</evidence>
<keyword evidence="1" id="KW-0175">Coiled coil</keyword>
<feature type="coiled-coil region" evidence="1">
    <location>
        <begin position="135"/>
        <end position="222"/>
    </location>
</feature>
<gene>
    <name evidence="4" type="primary">LOC109466996</name>
</gene>
<organism evidence="3 4">
    <name type="scientific">Branchiostoma belcheri</name>
    <name type="common">Amphioxus</name>
    <dbReference type="NCBI Taxonomy" id="7741"/>
    <lineage>
        <taxon>Eukaryota</taxon>
        <taxon>Metazoa</taxon>
        <taxon>Chordata</taxon>
        <taxon>Cephalochordata</taxon>
        <taxon>Leptocardii</taxon>
        <taxon>Amphioxiformes</taxon>
        <taxon>Branchiostomatidae</taxon>
        <taxon>Branchiostoma</taxon>
    </lineage>
</organism>
<name>A0A6P4Y7N3_BRABE</name>
<dbReference type="OrthoDB" id="9937255at2759"/>
<dbReference type="InterPro" id="IPR001315">
    <property type="entry name" value="CARD"/>
</dbReference>
<dbReference type="AlphaFoldDB" id="A0A6P4Y7N3"/>
<evidence type="ECO:0000259" key="2">
    <source>
        <dbReference type="PROSITE" id="PS50209"/>
    </source>
</evidence>
<dbReference type="GO" id="GO:0002020">
    <property type="term" value="F:protease binding"/>
    <property type="evidence" value="ECO:0007669"/>
    <property type="project" value="InterPro"/>
</dbReference>
<proteinExistence type="predicted"/>
<feature type="domain" description="CARD" evidence="2">
    <location>
        <begin position="44"/>
        <end position="134"/>
    </location>
</feature>
<dbReference type="KEGG" id="bbel:109466996"/>
<dbReference type="Pfam" id="PF00619">
    <property type="entry name" value="CARD"/>
    <property type="match status" value="1"/>
</dbReference>
<dbReference type="PROSITE" id="PS50209">
    <property type="entry name" value="CARD"/>
    <property type="match status" value="1"/>
</dbReference>
<dbReference type="Proteomes" id="UP000515135">
    <property type="component" value="Unplaced"/>
</dbReference>
<evidence type="ECO:0000313" key="4">
    <source>
        <dbReference type="RefSeq" id="XP_019620443.1"/>
    </source>
</evidence>
<reference evidence="4" key="1">
    <citation type="submission" date="2025-08" db="UniProtKB">
        <authorList>
            <consortium name="RefSeq"/>
        </authorList>
    </citation>
    <scope>IDENTIFICATION</scope>
    <source>
        <tissue evidence="4">Gonad</tissue>
    </source>
</reference>
<protein>
    <submittedName>
        <fullName evidence="4">Uncharacterized protein LOC109466996</fullName>
    </submittedName>
</protein>
<dbReference type="GO" id="GO:0042981">
    <property type="term" value="P:regulation of apoptotic process"/>
    <property type="evidence" value="ECO:0007669"/>
    <property type="project" value="InterPro"/>
</dbReference>
<dbReference type="RefSeq" id="XP_019620443.1">
    <property type="nucleotide sequence ID" value="XM_019764884.1"/>
</dbReference>
<accession>A0A6P4Y7N3</accession>
<dbReference type="PANTHER" id="PTHR15034:SF5">
    <property type="entry name" value="DEATH DOMAIN-CONTAINING PROTEIN CRADD"/>
    <property type="match status" value="1"/>
</dbReference>
<dbReference type="InterPro" id="IPR037939">
    <property type="entry name" value="CRADD"/>
</dbReference>
<dbReference type="SUPFAM" id="SSF47986">
    <property type="entry name" value="DEATH domain"/>
    <property type="match status" value="1"/>
</dbReference>
<dbReference type="GeneID" id="109466996"/>